<gene>
    <name evidence="3" type="ORF">SAMN05444580_103456</name>
</gene>
<evidence type="ECO:0000313" key="3">
    <source>
        <dbReference type="EMBL" id="SDD26118.1"/>
    </source>
</evidence>
<feature type="compositionally biased region" description="Basic and acidic residues" evidence="1">
    <location>
        <begin position="183"/>
        <end position="192"/>
    </location>
</feature>
<keyword evidence="2" id="KW-0812">Transmembrane</keyword>
<dbReference type="EMBL" id="FNAB01000003">
    <property type="protein sequence ID" value="SDD26118.1"/>
    <property type="molecule type" value="Genomic_DNA"/>
</dbReference>
<protein>
    <recommendedName>
        <fullName evidence="5">Transposase DDE domain-containing protein</fullName>
    </recommendedName>
</protein>
<keyword evidence="2" id="KW-0472">Membrane</keyword>
<keyword evidence="2" id="KW-1133">Transmembrane helix</keyword>
<feature type="compositionally biased region" description="Basic residues" evidence="1">
    <location>
        <begin position="196"/>
        <end position="209"/>
    </location>
</feature>
<dbReference type="Proteomes" id="UP000199417">
    <property type="component" value="Unassembled WGS sequence"/>
</dbReference>
<accession>A0A1G6TAL1</accession>
<dbReference type="STRING" id="168276.SAMN05444580_103456"/>
<keyword evidence="4" id="KW-1185">Reference proteome</keyword>
<reference evidence="3 4" key="1">
    <citation type="submission" date="2016-10" db="EMBL/GenBank/DDBJ databases">
        <authorList>
            <person name="de Groot N.N."/>
        </authorList>
    </citation>
    <scope>NUCLEOTIDE SEQUENCE [LARGE SCALE GENOMIC DNA]</scope>
    <source>
        <strain evidence="3 4">JCM 11308</strain>
    </source>
</reference>
<dbReference type="AlphaFoldDB" id="A0A1G6TAL1"/>
<dbReference type="RefSeq" id="WP_072846583.1">
    <property type="nucleotide sequence ID" value="NZ_FNAB01000003.1"/>
</dbReference>
<evidence type="ECO:0000256" key="2">
    <source>
        <dbReference type="SAM" id="Phobius"/>
    </source>
</evidence>
<organism evidence="3 4">
    <name type="scientific">Rhodococcus tukisamuensis</name>
    <dbReference type="NCBI Taxonomy" id="168276"/>
    <lineage>
        <taxon>Bacteria</taxon>
        <taxon>Bacillati</taxon>
        <taxon>Actinomycetota</taxon>
        <taxon>Actinomycetes</taxon>
        <taxon>Mycobacteriales</taxon>
        <taxon>Nocardiaceae</taxon>
        <taxon>Rhodococcus</taxon>
    </lineage>
</organism>
<evidence type="ECO:0008006" key="5">
    <source>
        <dbReference type="Google" id="ProtNLM"/>
    </source>
</evidence>
<name>A0A1G6TAL1_9NOCA</name>
<evidence type="ECO:0000256" key="1">
    <source>
        <dbReference type="SAM" id="MobiDB-lite"/>
    </source>
</evidence>
<sequence>MTRRRARPFRDIDIRVNHCETWQFKRALAVLGHCSARAFVNKVFAQKAGAKRKLTGDALIVAFLLTPMLSMDMHLVMVTATIRGWSPSQRRAVGLDKGVDVTYKMVCDGFAKLCRVCDRVDDDDAADEVADYGVASLAQAFLNASLSIYPPTGAVALDSTDLETWARIRYSKVLVDEDPDTPPQDRQDHPADATRQQRRSVKRAHHRPLAPREPPDYRRRYTVDPDARAAHRSAGATETSIYVGYEAHVVTDVPAKPGTGPVPHVARSMHLVCAGYHRGVAGLIAVLFAGDLPRPHEVICDRAYNWTRAVLFSLPLLRCGYTPIVDLHSRQYGVHPGPIEGTLWIDGTLYTECLPQRLRHIPRLTRDMDEGDKIRAQQERALRAPYEFVPLGAKRRDGTQRFRGPAVWPARIRSPLSPRSMRLGYEHPTVQCDRRRPDDPCACCKTVTLSNEDQPQIRMPFPHGSRQWFASYYRRVGIESAFGGLKSNVLHLRRGYFRIFGLTAHRLLLGFTLAAMNVVTLRYWHLERDLPDPWGQVLGEPDPPPAASRRRSSRRGASHRARADGNGL</sequence>
<feature type="region of interest" description="Disordered" evidence="1">
    <location>
        <begin position="176"/>
        <end position="221"/>
    </location>
</feature>
<feature type="region of interest" description="Disordered" evidence="1">
    <location>
        <begin position="534"/>
        <end position="568"/>
    </location>
</feature>
<evidence type="ECO:0000313" key="4">
    <source>
        <dbReference type="Proteomes" id="UP000199417"/>
    </source>
</evidence>
<proteinExistence type="predicted"/>
<feature type="compositionally biased region" description="Basic residues" evidence="1">
    <location>
        <begin position="548"/>
        <end position="560"/>
    </location>
</feature>
<feature type="transmembrane region" description="Helical" evidence="2">
    <location>
        <begin position="58"/>
        <end position="82"/>
    </location>
</feature>